<dbReference type="GO" id="GO:0047769">
    <property type="term" value="F:arogenate dehydratase activity"/>
    <property type="evidence" value="ECO:0007669"/>
    <property type="project" value="UniProtKB-EC"/>
</dbReference>
<evidence type="ECO:0000256" key="2">
    <source>
        <dbReference type="ARBA" id="ARBA00004929"/>
    </source>
</evidence>
<dbReference type="AlphaFoldDB" id="A0A4S4DWP1"/>
<dbReference type="EMBL" id="SDRB02009773">
    <property type="protein sequence ID" value="THG07788.1"/>
    <property type="molecule type" value="Genomic_DNA"/>
</dbReference>
<dbReference type="Pfam" id="PF00800">
    <property type="entry name" value="PDT"/>
    <property type="match status" value="1"/>
</dbReference>
<dbReference type="GO" id="GO:0004664">
    <property type="term" value="F:prephenate dehydratase activity"/>
    <property type="evidence" value="ECO:0007669"/>
    <property type="project" value="InterPro"/>
</dbReference>
<dbReference type="PANTHER" id="PTHR21022:SF12">
    <property type="entry name" value="AROGENATE DEHYDRATASE"/>
    <property type="match status" value="1"/>
</dbReference>
<dbReference type="PANTHER" id="PTHR21022">
    <property type="entry name" value="PREPHENATE DEHYDRATASE P PROTEIN"/>
    <property type="match status" value="1"/>
</dbReference>
<evidence type="ECO:0000256" key="5">
    <source>
        <dbReference type="ARBA" id="ARBA00023141"/>
    </source>
</evidence>
<dbReference type="Gene3D" id="3.30.70.260">
    <property type="match status" value="1"/>
</dbReference>
<dbReference type="SMART" id="SM00175">
    <property type="entry name" value="RAB"/>
    <property type="match status" value="1"/>
</dbReference>
<gene>
    <name evidence="10" type="ORF">TEA_009261</name>
</gene>
<keyword evidence="11" id="KW-1185">Reference proteome</keyword>
<dbReference type="PROSITE" id="PS51671">
    <property type="entry name" value="ACT"/>
    <property type="match status" value="1"/>
</dbReference>
<dbReference type="STRING" id="542762.A0A4S4DWP1"/>
<dbReference type="EC" id="4.2.1.91" evidence="3"/>
<evidence type="ECO:0000259" key="8">
    <source>
        <dbReference type="PROSITE" id="PS51171"/>
    </source>
</evidence>
<evidence type="ECO:0000256" key="7">
    <source>
        <dbReference type="ARBA" id="ARBA00023239"/>
    </source>
</evidence>
<organism evidence="10 11">
    <name type="scientific">Camellia sinensis var. sinensis</name>
    <name type="common">China tea</name>
    <dbReference type="NCBI Taxonomy" id="542762"/>
    <lineage>
        <taxon>Eukaryota</taxon>
        <taxon>Viridiplantae</taxon>
        <taxon>Streptophyta</taxon>
        <taxon>Embryophyta</taxon>
        <taxon>Tracheophyta</taxon>
        <taxon>Spermatophyta</taxon>
        <taxon>Magnoliopsida</taxon>
        <taxon>eudicotyledons</taxon>
        <taxon>Gunneridae</taxon>
        <taxon>Pentapetalae</taxon>
        <taxon>asterids</taxon>
        <taxon>Ericales</taxon>
        <taxon>Theaceae</taxon>
        <taxon>Camellia</taxon>
    </lineage>
</organism>
<evidence type="ECO:0000256" key="4">
    <source>
        <dbReference type="ARBA" id="ARBA00022605"/>
    </source>
</evidence>
<comment type="pathway">
    <text evidence="2">Amino-acid biosynthesis; L-phenylalanine biosynthesis; L-phenylalanine from L-arogenate: step 1/1.</text>
</comment>
<dbReference type="GO" id="GO:0005525">
    <property type="term" value="F:GTP binding"/>
    <property type="evidence" value="ECO:0007669"/>
    <property type="project" value="InterPro"/>
</dbReference>
<feature type="domain" description="ACT" evidence="9">
    <location>
        <begin position="311"/>
        <end position="358"/>
    </location>
</feature>
<evidence type="ECO:0000313" key="10">
    <source>
        <dbReference type="EMBL" id="THG07788.1"/>
    </source>
</evidence>
<dbReference type="Proteomes" id="UP000306102">
    <property type="component" value="Unassembled WGS sequence"/>
</dbReference>
<dbReference type="GO" id="GO:0003924">
    <property type="term" value="F:GTPase activity"/>
    <property type="evidence" value="ECO:0007669"/>
    <property type="project" value="InterPro"/>
</dbReference>
<dbReference type="GO" id="GO:0009570">
    <property type="term" value="C:chloroplast stroma"/>
    <property type="evidence" value="ECO:0007669"/>
    <property type="project" value="UniProtKB-SubCell"/>
</dbReference>
<evidence type="ECO:0000256" key="6">
    <source>
        <dbReference type="ARBA" id="ARBA00023222"/>
    </source>
</evidence>
<dbReference type="PROSITE" id="PS51171">
    <property type="entry name" value="PREPHENATE_DEHYDR_3"/>
    <property type="match status" value="1"/>
</dbReference>
<keyword evidence="4" id="KW-0028">Amino-acid biosynthesis</keyword>
<evidence type="ECO:0000259" key="9">
    <source>
        <dbReference type="PROSITE" id="PS51671"/>
    </source>
</evidence>
<feature type="domain" description="Prephenate dehydratase" evidence="8">
    <location>
        <begin position="118"/>
        <end position="297"/>
    </location>
</feature>
<evidence type="ECO:0000313" key="11">
    <source>
        <dbReference type="Proteomes" id="UP000306102"/>
    </source>
</evidence>
<dbReference type="SUPFAM" id="SSF53850">
    <property type="entry name" value="Periplasmic binding protein-like II"/>
    <property type="match status" value="1"/>
</dbReference>
<comment type="caution">
    <text evidence="10">The sequence shown here is derived from an EMBL/GenBank/DDBJ whole genome shotgun (WGS) entry which is preliminary data.</text>
</comment>
<accession>A0A4S4DWP1</accession>
<evidence type="ECO:0000256" key="3">
    <source>
        <dbReference type="ARBA" id="ARBA00013259"/>
    </source>
</evidence>
<dbReference type="InterPro" id="IPR001086">
    <property type="entry name" value="Preph_deHydtase"/>
</dbReference>
<dbReference type="Gene3D" id="3.40.50.300">
    <property type="entry name" value="P-loop containing nucleotide triphosphate hydrolases"/>
    <property type="match status" value="1"/>
</dbReference>
<reference evidence="10 11" key="1">
    <citation type="journal article" date="2018" name="Proc. Natl. Acad. Sci. U.S.A.">
        <title>Draft genome sequence of Camellia sinensis var. sinensis provides insights into the evolution of the tea genome and tea quality.</title>
        <authorList>
            <person name="Wei C."/>
            <person name="Yang H."/>
            <person name="Wang S."/>
            <person name="Zhao J."/>
            <person name="Liu C."/>
            <person name="Gao L."/>
            <person name="Xia E."/>
            <person name="Lu Y."/>
            <person name="Tai Y."/>
            <person name="She G."/>
            <person name="Sun J."/>
            <person name="Cao H."/>
            <person name="Tong W."/>
            <person name="Gao Q."/>
            <person name="Li Y."/>
            <person name="Deng W."/>
            <person name="Jiang X."/>
            <person name="Wang W."/>
            <person name="Chen Q."/>
            <person name="Zhang S."/>
            <person name="Li H."/>
            <person name="Wu J."/>
            <person name="Wang P."/>
            <person name="Li P."/>
            <person name="Shi C."/>
            <person name="Zheng F."/>
            <person name="Jian J."/>
            <person name="Huang B."/>
            <person name="Shan D."/>
            <person name="Shi M."/>
            <person name="Fang C."/>
            <person name="Yue Y."/>
            <person name="Li F."/>
            <person name="Li D."/>
            <person name="Wei S."/>
            <person name="Han B."/>
            <person name="Jiang C."/>
            <person name="Yin Y."/>
            <person name="Xia T."/>
            <person name="Zhang Z."/>
            <person name="Bennetzen J.L."/>
            <person name="Zhao S."/>
            <person name="Wan X."/>
        </authorList>
    </citation>
    <scope>NUCLEOTIDE SEQUENCE [LARGE SCALE GENOMIC DNA]</scope>
    <source>
        <strain evidence="11">cv. Shuchazao</strain>
        <tissue evidence="10">Leaf</tissue>
    </source>
</reference>
<dbReference type="UniPathway" id="UPA00121">
    <property type="reaction ID" value="UER00344"/>
</dbReference>
<dbReference type="Gene3D" id="3.40.190.10">
    <property type="entry name" value="Periplasmic binding protein-like II"/>
    <property type="match status" value="1"/>
</dbReference>
<dbReference type="PROSITE" id="PS51419">
    <property type="entry name" value="RAB"/>
    <property type="match status" value="1"/>
</dbReference>
<dbReference type="SUPFAM" id="SSF52540">
    <property type="entry name" value="P-loop containing nucleoside triphosphate hydrolases"/>
    <property type="match status" value="1"/>
</dbReference>
<protein>
    <recommendedName>
        <fullName evidence="3">arogenate dehydratase</fullName>
        <ecNumber evidence="3">4.2.1.91</ecNumber>
    </recommendedName>
</protein>
<keyword evidence="6" id="KW-0584">Phenylalanine biosynthesis</keyword>
<sequence length="358" mass="40662">MLYRKLRWLNVYGKNVKEMKRPTHASPFLHEIRNIRVVIRNECNLNIIHISKAKEKEKANAISKGKEKATSFDKGKENACPMKFSQQYKATIGADFVTKELQFDDRLVTLKWIWDTVGQERLRSLGVAFYRGVDRCILVYDVNVMKSFDTLNNWHEEFLKQLADKTVLLIENSLGGSIHRNYDLLLQHKLHIVGEVQLAVNLCLLALSGVRTEYLKRVLSHPQVRTYFIVFQNIFYTIGKLSVLTVLTLGQLVASNGLRDAGAVASARAAEIYGLDILAERIQDDSDNITRYLVLARDPIIPSTNKPFKMSIVFTLEEGPGVLFKALATFALRDINLTKEIARLSFGGKALVLNSFLF</sequence>
<keyword evidence="7" id="KW-0456">Lyase</keyword>
<evidence type="ECO:0000256" key="1">
    <source>
        <dbReference type="ARBA" id="ARBA00004470"/>
    </source>
</evidence>
<dbReference type="InterPro" id="IPR027417">
    <property type="entry name" value="P-loop_NTPase"/>
</dbReference>
<keyword evidence="5" id="KW-0057">Aromatic amino acid biosynthesis</keyword>
<comment type="subcellular location">
    <subcellularLocation>
        <location evidence="1">Plastid</location>
        <location evidence="1">Chloroplast stroma</location>
    </subcellularLocation>
</comment>
<dbReference type="GO" id="GO:0009094">
    <property type="term" value="P:L-phenylalanine biosynthetic process"/>
    <property type="evidence" value="ECO:0007669"/>
    <property type="project" value="UniProtKB-UniPathway"/>
</dbReference>
<dbReference type="PRINTS" id="PR00449">
    <property type="entry name" value="RASTRNSFRMNG"/>
</dbReference>
<dbReference type="SUPFAM" id="SSF55021">
    <property type="entry name" value="ACT-like"/>
    <property type="match status" value="1"/>
</dbReference>
<name>A0A4S4DWP1_CAMSN</name>
<dbReference type="InterPro" id="IPR002912">
    <property type="entry name" value="ACT_dom"/>
</dbReference>
<proteinExistence type="predicted"/>
<dbReference type="InterPro" id="IPR045865">
    <property type="entry name" value="ACT-like_dom_sf"/>
</dbReference>